<dbReference type="Proteomes" id="UP001054945">
    <property type="component" value="Unassembled WGS sequence"/>
</dbReference>
<evidence type="ECO:0000313" key="3">
    <source>
        <dbReference type="Proteomes" id="UP001054945"/>
    </source>
</evidence>
<evidence type="ECO:0008006" key="4">
    <source>
        <dbReference type="Google" id="ProtNLM"/>
    </source>
</evidence>
<proteinExistence type="predicted"/>
<keyword evidence="3" id="KW-1185">Reference proteome</keyword>
<keyword evidence="1" id="KW-0812">Transmembrane</keyword>
<keyword evidence="1" id="KW-1133">Transmembrane helix</keyword>
<name>A0AAV4WXA0_CAEEX</name>
<evidence type="ECO:0000313" key="2">
    <source>
        <dbReference type="EMBL" id="GIY86953.1"/>
    </source>
</evidence>
<comment type="caution">
    <text evidence="2">The sequence shown here is derived from an EMBL/GenBank/DDBJ whole genome shotgun (WGS) entry which is preliminary data.</text>
</comment>
<reference evidence="2 3" key="1">
    <citation type="submission" date="2021-06" db="EMBL/GenBank/DDBJ databases">
        <title>Caerostris extrusa draft genome.</title>
        <authorList>
            <person name="Kono N."/>
            <person name="Arakawa K."/>
        </authorList>
    </citation>
    <scope>NUCLEOTIDE SEQUENCE [LARGE SCALE GENOMIC DNA]</scope>
</reference>
<gene>
    <name evidence="2" type="ORF">CEXT_421721</name>
</gene>
<protein>
    <recommendedName>
        <fullName evidence="4">RNase H type-1 domain-containing protein</fullName>
    </recommendedName>
</protein>
<organism evidence="2 3">
    <name type="scientific">Caerostris extrusa</name>
    <name type="common">Bark spider</name>
    <name type="synonym">Caerostris bankana</name>
    <dbReference type="NCBI Taxonomy" id="172846"/>
    <lineage>
        <taxon>Eukaryota</taxon>
        <taxon>Metazoa</taxon>
        <taxon>Ecdysozoa</taxon>
        <taxon>Arthropoda</taxon>
        <taxon>Chelicerata</taxon>
        <taxon>Arachnida</taxon>
        <taxon>Araneae</taxon>
        <taxon>Araneomorphae</taxon>
        <taxon>Entelegynae</taxon>
        <taxon>Araneoidea</taxon>
        <taxon>Araneidae</taxon>
        <taxon>Caerostris</taxon>
    </lineage>
</organism>
<dbReference type="EMBL" id="BPLR01016862">
    <property type="protein sequence ID" value="GIY86953.1"/>
    <property type="molecule type" value="Genomic_DNA"/>
</dbReference>
<dbReference type="AlphaFoldDB" id="A0AAV4WXA0"/>
<sequence length="255" mass="28360">MLWNSRHRSTSSSFGSTTTLKFQQKLYRLRSDEACLHGRGLKAIEAAIISANAHHFPRSKIISDSRSVLQALSNPNNCTAPLKSLLGNSETACLSIKHIKTELARPLRQNGNFNGRRLLKGRAVHELCQHVCSQRIHGNYFLNLIITGHGALASYQHKFSTPVSMQLWSHHGVWHWAVRRDLCLGPGFSFVLMLQVAVATPFIISRMPPWGGSNPIRAYPRGGEGQNGRMVKYSSHAEFVSSILIVTLRGDGQRA</sequence>
<keyword evidence="1" id="KW-0472">Membrane</keyword>
<accession>A0AAV4WXA0</accession>
<evidence type="ECO:0000256" key="1">
    <source>
        <dbReference type="SAM" id="Phobius"/>
    </source>
</evidence>
<feature type="transmembrane region" description="Helical" evidence="1">
    <location>
        <begin position="182"/>
        <end position="204"/>
    </location>
</feature>